<feature type="compositionally biased region" description="Basic and acidic residues" evidence="1">
    <location>
        <begin position="214"/>
        <end position="223"/>
    </location>
</feature>
<evidence type="ECO:0000256" key="1">
    <source>
        <dbReference type="SAM" id="MobiDB-lite"/>
    </source>
</evidence>
<proteinExistence type="predicted"/>
<dbReference type="KEGG" id="bbes:BESB_005850"/>
<dbReference type="Proteomes" id="UP000224006">
    <property type="component" value="Chromosome I"/>
</dbReference>
<gene>
    <name evidence="2" type="ORF">BESB_005850</name>
</gene>
<accession>A0A2A9MLT6</accession>
<keyword evidence="3" id="KW-1185">Reference proteome</keyword>
<dbReference type="AlphaFoldDB" id="A0A2A9MLT6"/>
<evidence type="ECO:0000313" key="2">
    <source>
        <dbReference type="EMBL" id="PFH38244.1"/>
    </source>
</evidence>
<name>A0A2A9MLT6_BESBE</name>
<evidence type="ECO:0008006" key="4">
    <source>
        <dbReference type="Google" id="ProtNLM"/>
    </source>
</evidence>
<feature type="compositionally biased region" description="Low complexity" evidence="1">
    <location>
        <begin position="106"/>
        <end position="117"/>
    </location>
</feature>
<reference evidence="2 3" key="1">
    <citation type="submission" date="2017-09" db="EMBL/GenBank/DDBJ databases">
        <title>Genome sequencing of Besnoitia besnoiti strain Bb-Ger1.</title>
        <authorList>
            <person name="Schares G."/>
            <person name="Venepally P."/>
            <person name="Lorenzi H.A."/>
        </authorList>
    </citation>
    <scope>NUCLEOTIDE SEQUENCE [LARGE SCALE GENOMIC DNA]</scope>
    <source>
        <strain evidence="2 3">Bb-Ger1</strain>
    </source>
</reference>
<dbReference type="OrthoDB" id="265795at2759"/>
<evidence type="ECO:0000313" key="3">
    <source>
        <dbReference type="Proteomes" id="UP000224006"/>
    </source>
</evidence>
<feature type="compositionally biased region" description="Pro residues" evidence="1">
    <location>
        <begin position="9"/>
        <end position="18"/>
    </location>
</feature>
<organism evidence="2 3">
    <name type="scientific">Besnoitia besnoiti</name>
    <name type="common">Apicomplexan protozoan</name>
    <dbReference type="NCBI Taxonomy" id="94643"/>
    <lineage>
        <taxon>Eukaryota</taxon>
        <taxon>Sar</taxon>
        <taxon>Alveolata</taxon>
        <taxon>Apicomplexa</taxon>
        <taxon>Conoidasida</taxon>
        <taxon>Coccidia</taxon>
        <taxon>Eucoccidiorida</taxon>
        <taxon>Eimeriorina</taxon>
        <taxon>Sarcocystidae</taxon>
        <taxon>Besnoitia</taxon>
    </lineage>
</organism>
<comment type="caution">
    <text evidence="2">The sequence shown here is derived from an EMBL/GenBank/DDBJ whole genome shotgun (WGS) entry which is preliminary data.</text>
</comment>
<feature type="compositionally biased region" description="Polar residues" evidence="1">
    <location>
        <begin position="181"/>
        <end position="193"/>
    </location>
</feature>
<dbReference type="EMBL" id="NWUJ01000001">
    <property type="protein sequence ID" value="PFH38244.1"/>
    <property type="molecule type" value="Genomic_DNA"/>
</dbReference>
<sequence>MNRGSRTPFQPPRGPPPRQGFSSGGCRFPPSTGVDASCFTQWNGDQGPFLSPGEERSRRSAAWVKRQRPDSFSGTMGSRGLQGMQSDFPPPKRGHTQTESCPGRNSGQQVAVSQSSQIHGPPRGVSRDSAVPVRVHPSSGTTRRSRFPQTPESSGHVQADFNRNPHERVSTLQPNPGGAAVSQTRSRSPSAHTNFRRPDPPRGLQLELPLRGSPDAHMRRGEARQPSSSEGTHRRASEASGQCQRDWQNNECAAQPASLSVKQWRDLLSKWRRQVHLWTNLPESVYCRIASMPVKEQVKALGSMTARELDSRDEIHETAAASDGACQPPPNNEVRQATRLRFAGQFYLYPRGIEQPCIAGSSTLPMKTTSQLQLLSSLNV</sequence>
<dbReference type="VEuPathDB" id="ToxoDB:BESB_005850"/>
<dbReference type="GeneID" id="40305648"/>
<feature type="region of interest" description="Disordered" evidence="1">
    <location>
        <begin position="1"/>
        <end position="244"/>
    </location>
</feature>
<protein>
    <recommendedName>
        <fullName evidence="4">Histone RNA hairpin-binding protein RNA-binding domain-containing protein</fullName>
    </recommendedName>
</protein>
<feature type="compositionally biased region" description="Polar residues" evidence="1">
    <location>
        <begin position="138"/>
        <end position="156"/>
    </location>
</feature>
<dbReference type="RefSeq" id="XP_029222253.1">
    <property type="nucleotide sequence ID" value="XM_029359340.1"/>
</dbReference>